<dbReference type="Gene3D" id="3.40.630.30">
    <property type="match status" value="1"/>
</dbReference>
<dbReference type="Proteomes" id="UP001550853">
    <property type="component" value="Unassembled WGS sequence"/>
</dbReference>
<proteinExistence type="predicted"/>
<organism evidence="2 3">
    <name type="scientific">Streptomyces catenulae</name>
    <dbReference type="NCBI Taxonomy" id="66875"/>
    <lineage>
        <taxon>Bacteria</taxon>
        <taxon>Bacillati</taxon>
        <taxon>Actinomycetota</taxon>
        <taxon>Actinomycetes</taxon>
        <taxon>Kitasatosporales</taxon>
        <taxon>Streptomycetaceae</taxon>
        <taxon>Streptomyces</taxon>
    </lineage>
</organism>
<evidence type="ECO:0000313" key="2">
    <source>
        <dbReference type="EMBL" id="MEU3711004.1"/>
    </source>
</evidence>
<accession>A0ABV2YZL7</accession>
<protein>
    <submittedName>
        <fullName evidence="2">GNAT family N-acetyltransferase</fullName>
    </submittedName>
</protein>
<dbReference type="InterPro" id="IPR000182">
    <property type="entry name" value="GNAT_dom"/>
</dbReference>
<keyword evidence="3" id="KW-1185">Reference proteome</keyword>
<gene>
    <name evidence="2" type="ORF">AB0E61_13015</name>
</gene>
<dbReference type="CDD" id="cd04301">
    <property type="entry name" value="NAT_SF"/>
    <property type="match status" value="1"/>
</dbReference>
<sequence length="167" mass="18381">MLRSPRLEPLTHGNVDAACALRVRPGQEGFVRPVAVSLAEAYVRPERAWPRLIVDEGRAVGFVMAFLDVRFRPDDPGDRPRSGLWRLNIAADEQGRGYGSFAVDAVGAMLRERGAESMTVTWGVGEQGPEPFYRKLGFRPTGELSGDQIVAERALPAAVRRPDRSPL</sequence>
<evidence type="ECO:0000259" key="1">
    <source>
        <dbReference type="PROSITE" id="PS51186"/>
    </source>
</evidence>
<name>A0ABV2YZL7_9ACTN</name>
<evidence type="ECO:0000313" key="3">
    <source>
        <dbReference type="Proteomes" id="UP001550853"/>
    </source>
</evidence>
<reference evidence="2 3" key="1">
    <citation type="submission" date="2024-06" db="EMBL/GenBank/DDBJ databases">
        <title>The Natural Products Discovery Center: Release of the First 8490 Sequenced Strains for Exploring Actinobacteria Biosynthetic Diversity.</title>
        <authorList>
            <person name="Kalkreuter E."/>
            <person name="Kautsar S.A."/>
            <person name="Yang D."/>
            <person name="Bader C.D."/>
            <person name="Teijaro C.N."/>
            <person name="Fluegel L."/>
            <person name="Davis C.M."/>
            <person name="Simpson J.R."/>
            <person name="Lauterbach L."/>
            <person name="Steele A.D."/>
            <person name="Gui C."/>
            <person name="Meng S."/>
            <person name="Li G."/>
            <person name="Viehrig K."/>
            <person name="Ye F."/>
            <person name="Su P."/>
            <person name="Kiefer A.F."/>
            <person name="Nichols A."/>
            <person name="Cepeda A.J."/>
            <person name="Yan W."/>
            <person name="Fan B."/>
            <person name="Jiang Y."/>
            <person name="Adhikari A."/>
            <person name="Zheng C.-J."/>
            <person name="Schuster L."/>
            <person name="Cowan T.M."/>
            <person name="Smanski M.J."/>
            <person name="Chevrette M.G."/>
            <person name="De Carvalho L.P.S."/>
            <person name="Shen B."/>
        </authorList>
    </citation>
    <scope>NUCLEOTIDE SEQUENCE [LARGE SCALE GENOMIC DNA]</scope>
    <source>
        <strain evidence="2 3">NPDC033039</strain>
    </source>
</reference>
<dbReference type="PROSITE" id="PS51186">
    <property type="entry name" value="GNAT"/>
    <property type="match status" value="1"/>
</dbReference>
<dbReference type="InterPro" id="IPR027455">
    <property type="entry name" value="Sper_AcTfrase_N"/>
</dbReference>
<dbReference type="EMBL" id="JBEZVI010000008">
    <property type="protein sequence ID" value="MEU3711004.1"/>
    <property type="molecule type" value="Genomic_DNA"/>
</dbReference>
<feature type="domain" description="N-acetyltransferase" evidence="1">
    <location>
        <begin position="5"/>
        <end position="162"/>
    </location>
</feature>
<dbReference type="RefSeq" id="WP_030280418.1">
    <property type="nucleotide sequence ID" value="NZ_JBEZVI010000008.1"/>
</dbReference>
<dbReference type="Gene3D" id="1.10.287.900">
    <property type="entry name" value="The crystal structure of the spermine/spermidine acetyltransferase from enterococcus faecali"/>
    <property type="match status" value="1"/>
</dbReference>
<dbReference type="SUPFAM" id="SSF55729">
    <property type="entry name" value="Acyl-CoA N-acyltransferases (Nat)"/>
    <property type="match status" value="1"/>
</dbReference>
<dbReference type="Pfam" id="PF00583">
    <property type="entry name" value="Acetyltransf_1"/>
    <property type="match status" value="1"/>
</dbReference>
<comment type="caution">
    <text evidence="2">The sequence shown here is derived from an EMBL/GenBank/DDBJ whole genome shotgun (WGS) entry which is preliminary data.</text>
</comment>
<dbReference type="InterPro" id="IPR016181">
    <property type="entry name" value="Acyl_CoA_acyltransferase"/>
</dbReference>